<evidence type="ECO:0000313" key="2">
    <source>
        <dbReference type="EMBL" id="CAB4952452.1"/>
    </source>
</evidence>
<keyword evidence="1" id="KW-1133">Transmembrane helix</keyword>
<organism evidence="3">
    <name type="scientific">freshwater metagenome</name>
    <dbReference type="NCBI Taxonomy" id="449393"/>
    <lineage>
        <taxon>unclassified sequences</taxon>
        <taxon>metagenomes</taxon>
        <taxon>ecological metagenomes</taxon>
    </lineage>
</organism>
<evidence type="ECO:0000256" key="1">
    <source>
        <dbReference type="SAM" id="Phobius"/>
    </source>
</evidence>
<dbReference type="EMBL" id="CAFBOZ010000218">
    <property type="protein sequence ID" value="CAB5015170.1"/>
    <property type="molecule type" value="Genomic_DNA"/>
</dbReference>
<name>A0A6J7QBL8_9ZZZZ</name>
<feature type="transmembrane region" description="Helical" evidence="1">
    <location>
        <begin position="22"/>
        <end position="43"/>
    </location>
</feature>
<gene>
    <name evidence="2" type="ORF">UFOPK3773_01488</name>
    <name evidence="3" type="ORF">UFOPK3992_01420</name>
</gene>
<proteinExistence type="predicted"/>
<keyword evidence="1" id="KW-0472">Membrane</keyword>
<keyword evidence="1" id="KW-0812">Transmembrane</keyword>
<reference evidence="3" key="1">
    <citation type="submission" date="2020-05" db="EMBL/GenBank/DDBJ databases">
        <authorList>
            <person name="Chiriac C."/>
            <person name="Salcher M."/>
            <person name="Ghai R."/>
            <person name="Kavagutti S V."/>
        </authorList>
    </citation>
    <scope>NUCLEOTIDE SEQUENCE</scope>
</reference>
<dbReference type="AlphaFoldDB" id="A0A6J7QBL8"/>
<accession>A0A6J7QBL8</accession>
<protein>
    <submittedName>
        <fullName evidence="3">Unannotated protein</fullName>
    </submittedName>
</protein>
<sequence>MRKQGAVVQVTVEPMAILASRVAVPVAEIFPLLALASVLSVWLADHVVTLLTLVPAGMLVPVMYCPAVGVNDPSVTATLGLAFVVRVMLAVPRERLTAVLLLLVVPVAVTAEVAATESDVGTWPTLTLESATPAPLMGVTVRAPAPVAGT</sequence>
<feature type="transmembrane region" description="Helical" evidence="1">
    <location>
        <begin position="50"/>
        <end position="69"/>
    </location>
</feature>
<dbReference type="EMBL" id="CAFBNF010000181">
    <property type="protein sequence ID" value="CAB4952452.1"/>
    <property type="molecule type" value="Genomic_DNA"/>
</dbReference>
<feature type="transmembrane region" description="Helical" evidence="1">
    <location>
        <begin position="98"/>
        <end position="116"/>
    </location>
</feature>
<evidence type="ECO:0000313" key="3">
    <source>
        <dbReference type="EMBL" id="CAB5015170.1"/>
    </source>
</evidence>